<protein>
    <recommendedName>
        <fullName evidence="1 2">Segregation and condensation protein A</fullName>
    </recommendedName>
</protein>
<dbReference type="GO" id="GO:0005737">
    <property type="term" value="C:cytoplasm"/>
    <property type="evidence" value="ECO:0007669"/>
    <property type="project" value="UniProtKB-SubCell"/>
</dbReference>
<dbReference type="GO" id="GO:0051301">
    <property type="term" value="P:cell division"/>
    <property type="evidence" value="ECO:0007669"/>
    <property type="project" value="UniProtKB-KW"/>
</dbReference>
<dbReference type="Proteomes" id="UP001139365">
    <property type="component" value="Unassembled WGS sequence"/>
</dbReference>
<proteinExistence type="inferred from homology"/>
<dbReference type="EMBL" id="JALEMU010000133">
    <property type="protein sequence ID" value="MCI5756295.1"/>
    <property type="molecule type" value="Genomic_DNA"/>
</dbReference>
<dbReference type="Gene3D" id="6.10.250.2410">
    <property type="match status" value="1"/>
</dbReference>
<name>A0AAE3FIX0_9BACT</name>
<dbReference type="Pfam" id="PF02616">
    <property type="entry name" value="SMC_ScpA"/>
    <property type="match status" value="1"/>
</dbReference>
<evidence type="ECO:0000256" key="2">
    <source>
        <dbReference type="HAMAP-Rule" id="MF_01805"/>
    </source>
</evidence>
<keyword evidence="2" id="KW-0131">Cell cycle</keyword>
<dbReference type="GO" id="GO:0007059">
    <property type="term" value="P:chromosome segregation"/>
    <property type="evidence" value="ECO:0007669"/>
    <property type="project" value="UniProtKB-UniRule"/>
</dbReference>
<keyword evidence="2" id="KW-0159">Chromosome partition</keyword>
<comment type="function">
    <text evidence="2">Participates in chromosomal partition during cell division. May act via the formation of a condensin-like complex containing Smc and ScpB that pull DNA away from mid-cell into both cell halves.</text>
</comment>
<dbReference type="GO" id="GO:0006260">
    <property type="term" value="P:DNA replication"/>
    <property type="evidence" value="ECO:0007669"/>
    <property type="project" value="UniProtKB-UniRule"/>
</dbReference>
<accession>A0AAE3FIX0</accession>
<evidence type="ECO:0000313" key="3">
    <source>
        <dbReference type="EMBL" id="MCI5756295.1"/>
    </source>
</evidence>
<dbReference type="PANTHER" id="PTHR33969">
    <property type="entry name" value="SEGREGATION AND CONDENSATION PROTEIN A"/>
    <property type="match status" value="1"/>
</dbReference>
<sequence length="250" mass="28412">MSDLNFRLEVFEGPLDLLLSLIAKNKVDIYDIPIALILDQYMEYIEQMRQMDMEIAGEFIVMAAELMLIKSRMLLPRPETEEKDEEDPRAALARALIEYKRAKEAAAFLSDQYGIYAGRIAKEPEVLDTRSDLPEHIELSLLEKALGRVLSRNSRLPDLARESELAIQRLLSAKIVPVSAKIFTVMRLLRKNGTMDFEDILMTAHSRSELIAIFSATLELLKVQRVTMDTLDGRVLLTLNLTHPREGVAV</sequence>
<evidence type="ECO:0000313" key="4">
    <source>
        <dbReference type="Proteomes" id="UP001139365"/>
    </source>
</evidence>
<dbReference type="AlphaFoldDB" id="A0AAE3FIX0"/>
<comment type="similarity">
    <text evidence="2">Belongs to the ScpA family.</text>
</comment>
<gene>
    <name evidence="2" type="primary">scpA</name>
    <name evidence="3" type="ORF">MR241_08405</name>
</gene>
<comment type="subcellular location">
    <subcellularLocation>
        <location evidence="2">Cytoplasm</location>
    </subcellularLocation>
    <text evidence="2">Associated with two foci at the outer edges of the nucleoid region in young cells, and at four foci within both cell halves in older cells.</text>
</comment>
<keyword evidence="2" id="KW-0132">Cell division</keyword>
<dbReference type="InterPro" id="IPR003768">
    <property type="entry name" value="ScpA"/>
</dbReference>
<keyword evidence="2" id="KW-0963">Cytoplasm</keyword>
<dbReference type="PANTHER" id="PTHR33969:SF2">
    <property type="entry name" value="SEGREGATION AND CONDENSATION PROTEIN A"/>
    <property type="match status" value="1"/>
</dbReference>
<reference evidence="3 4" key="1">
    <citation type="submission" date="2022-03" db="EMBL/GenBank/DDBJ databases">
        <title>Metagenome-assembled genomes from swine fecal metagenomes.</title>
        <authorList>
            <person name="Holman D.B."/>
            <person name="Kommadath A."/>
        </authorList>
    </citation>
    <scope>NUCLEOTIDE SEQUENCE [LARGE SCALE GENOMIC DNA]</scope>
    <source>
        <strain evidence="3">SUG147</strain>
    </source>
</reference>
<comment type="subunit">
    <text evidence="2">Component of a cohesin-like complex composed of ScpA, ScpB and the Smc homodimer, in which ScpA and ScpB bind to the head domain of Smc. The presence of the three proteins is required for the association of the complex with DNA.</text>
</comment>
<dbReference type="HAMAP" id="MF_01805">
    <property type="entry name" value="ScpA"/>
    <property type="match status" value="1"/>
</dbReference>
<comment type="caution">
    <text evidence="3">The sequence shown here is derived from an EMBL/GenBank/DDBJ whole genome shotgun (WGS) entry which is preliminary data.</text>
</comment>
<organism evidence="3 4">
    <name type="scientific">Candidatus Colimorpha enterica</name>
    <dbReference type="NCBI Taxonomy" id="3083063"/>
    <lineage>
        <taxon>Bacteria</taxon>
        <taxon>Pseudomonadati</taxon>
        <taxon>Bacteroidota</taxon>
        <taxon>Bacteroidia</taxon>
        <taxon>Bacteroidales</taxon>
        <taxon>Candidatus Colimorpha</taxon>
    </lineage>
</organism>
<evidence type="ECO:0000256" key="1">
    <source>
        <dbReference type="ARBA" id="ARBA00044777"/>
    </source>
</evidence>